<feature type="DNA-binding region" description="OmpR/PhoB-type" evidence="5">
    <location>
        <begin position="1"/>
        <end position="105"/>
    </location>
</feature>
<dbReference type="Gene3D" id="1.10.10.10">
    <property type="entry name" value="Winged helix-like DNA-binding domain superfamily/Winged helix DNA-binding domain"/>
    <property type="match status" value="1"/>
</dbReference>
<reference evidence="7 8" key="1">
    <citation type="submission" date="2024-09" db="EMBL/GenBank/DDBJ databases">
        <authorList>
            <person name="Sun Q."/>
            <person name="Mori K."/>
        </authorList>
    </citation>
    <scope>NUCLEOTIDE SEQUENCE [LARGE SCALE GENOMIC DNA]</scope>
    <source>
        <strain evidence="7 8">JCM 3307</strain>
    </source>
</reference>
<dbReference type="SUPFAM" id="SSF48452">
    <property type="entry name" value="TPR-like"/>
    <property type="match status" value="1"/>
</dbReference>
<accession>A0ABV5M386</accession>
<evidence type="ECO:0000313" key="8">
    <source>
        <dbReference type="Proteomes" id="UP001589608"/>
    </source>
</evidence>
<evidence type="ECO:0000256" key="2">
    <source>
        <dbReference type="ARBA" id="ARBA00023015"/>
    </source>
</evidence>
<dbReference type="SUPFAM" id="SSF46894">
    <property type="entry name" value="C-terminal effector domain of the bipartite response regulators"/>
    <property type="match status" value="1"/>
</dbReference>
<dbReference type="PROSITE" id="PS51755">
    <property type="entry name" value="OMPR_PHOB"/>
    <property type="match status" value="1"/>
</dbReference>
<comment type="similarity">
    <text evidence="1">Belongs to the AfsR/DnrI/RedD regulatory family.</text>
</comment>
<comment type="caution">
    <text evidence="7">The sequence shown here is derived from an EMBL/GenBank/DDBJ whole genome shotgun (WGS) entry which is preliminary data.</text>
</comment>
<keyword evidence="8" id="KW-1185">Reference proteome</keyword>
<dbReference type="Pfam" id="PF00486">
    <property type="entry name" value="Trans_reg_C"/>
    <property type="match status" value="1"/>
</dbReference>
<evidence type="ECO:0000313" key="7">
    <source>
        <dbReference type="EMBL" id="MFB9443320.1"/>
    </source>
</evidence>
<dbReference type="InterPro" id="IPR051677">
    <property type="entry name" value="AfsR-DnrI-RedD_regulator"/>
</dbReference>
<organism evidence="7 8">
    <name type="scientific">Dactylosporangium vinaceum</name>
    <dbReference type="NCBI Taxonomy" id="53362"/>
    <lineage>
        <taxon>Bacteria</taxon>
        <taxon>Bacillati</taxon>
        <taxon>Actinomycetota</taxon>
        <taxon>Actinomycetes</taxon>
        <taxon>Micromonosporales</taxon>
        <taxon>Micromonosporaceae</taxon>
        <taxon>Dactylosporangium</taxon>
    </lineage>
</organism>
<dbReference type="EMBL" id="JBHMCA010000020">
    <property type="protein sequence ID" value="MFB9443320.1"/>
    <property type="molecule type" value="Genomic_DNA"/>
</dbReference>
<evidence type="ECO:0000256" key="5">
    <source>
        <dbReference type="PROSITE-ProRule" id="PRU01091"/>
    </source>
</evidence>
<name>A0ABV5M386_9ACTN</name>
<evidence type="ECO:0000256" key="4">
    <source>
        <dbReference type="ARBA" id="ARBA00023163"/>
    </source>
</evidence>
<dbReference type="Gene3D" id="1.25.40.10">
    <property type="entry name" value="Tetratricopeptide repeat domain"/>
    <property type="match status" value="1"/>
</dbReference>
<keyword evidence="4" id="KW-0804">Transcription</keyword>
<dbReference type="PANTHER" id="PTHR35807:SF1">
    <property type="entry name" value="TRANSCRIPTIONAL REGULATOR REDD"/>
    <property type="match status" value="1"/>
</dbReference>
<dbReference type="Pfam" id="PF03704">
    <property type="entry name" value="BTAD"/>
    <property type="match status" value="1"/>
</dbReference>
<dbReference type="SMART" id="SM00862">
    <property type="entry name" value="Trans_reg_C"/>
    <property type="match status" value="1"/>
</dbReference>
<keyword evidence="2" id="KW-0805">Transcription regulation</keyword>
<dbReference type="InterPro" id="IPR016032">
    <property type="entry name" value="Sig_transdc_resp-reg_C-effctor"/>
</dbReference>
<feature type="domain" description="OmpR/PhoB-type" evidence="6">
    <location>
        <begin position="1"/>
        <end position="105"/>
    </location>
</feature>
<dbReference type="CDD" id="cd15831">
    <property type="entry name" value="BTAD"/>
    <property type="match status" value="1"/>
</dbReference>
<dbReference type="RefSeq" id="WP_223103571.1">
    <property type="nucleotide sequence ID" value="NZ_CP061913.1"/>
</dbReference>
<dbReference type="InterPro" id="IPR036388">
    <property type="entry name" value="WH-like_DNA-bd_sf"/>
</dbReference>
<proteinExistence type="inferred from homology"/>
<dbReference type="InterPro" id="IPR001867">
    <property type="entry name" value="OmpR/PhoB-type_DNA-bd"/>
</dbReference>
<evidence type="ECO:0000256" key="3">
    <source>
        <dbReference type="ARBA" id="ARBA00023125"/>
    </source>
</evidence>
<evidence type="ECO:0000259" key="6">
    <source>
        <dbReference type="PROSITE" id="PS51755"/>
    </source>
</evidence>
<evidence type="ECO:0000256" key="1">
    <source>
        <dbReference type="ARBA" id="ARBA00005820"/>
    </source>
</evidence>
<sequence>MGEISTITILGHFSVRGGEGIDAAPSAPKERKVLALLLFNYCHVVPVHVLVDELWGDDPPKRARTALQTYILNLRGRLAQSLGRSTADIRDDVLVTRSEGYQFQLRDCYFDLHDYLGLVTLGESAVHEDDDAKAAEVLRRAERLWTGTVLPDVDHGLPLQAEVAQLEQRRLAAQALRIESELRLGRDRELVGELSRLALRSPYDERLHEYLMLCLSRLGRRVQALEVFHRLRTSLVQELGMEPSLRTQKLHRDILESAAMSL</sequence>
<gene>
    <name evidence="7" type="ORF">ACFFTR_09515</name>
</gene>
<protein>
    <submittedName>
        <fullName evidence="7">BTAD domain-containing putative transcriptional regulator</fullName>
    </submittedName>
</protein>
<dbReference type="PANTHER" id="PTHR35807">
    <property type="entry name" value="TRANSCRIPTIONAL REGULATOR REDD-RELATED"/>
    <property type="match status" value="1"/>
</dbReference>
<dbReference type="InterPro" id="IPR005158">
    <property type="entry name" value="BTAD"/>
</dbReference>
<dbReference type="SMART" id="SM01043">
    <property type="entry name" value="BTAD"/>
    <property type="match status" value="1"/>
</dbReference>
<dbReference type="InterPro" id="IPR011990">
    <property type="entry name" value="TPR-like_helical_dom_sf"/>
</dbReference>
<dbReference type="Proteomes" id="UP001589608">
    <property type="component" value="Unassembled WGS sequence"/>
</dbReference>
<keyword evidence="3 5" id="KW-0238">DNA-binding</keyword>